<gene>
    <name evidence="2" type="ORF">ADM99_03160</name>
</gene>
<evidence type="ECO:0000256" key="1">
    <source>
        <dbReference type="SAM" id="Phobius"/>
    </source>
</evidence>
<protein>
    <submittedName>
        <fullName evidence="2">Uncharacterized protein</fullName>
    </submittedName>
</protein>
<accession>A0A0P6WSP5</accession>
<feature type="transmembrane region" description="Helical" evidence="1">
    <location>
        <begin position="21"/>
        <end position="39"/>
    </location>
</feature>
<keyword evidence="1" id="KW-1133">Transmembrane helix</keyword>
<name>A0A0P6WSP5_9CHLR</name>
<dbReference type="EMBL" id="LGCK01000006">
    <property type="protein sequence ID" value="KPL73243.1"/>
    <property type="molecule type" value="Genomic_DNA"/>
</dbReference>
<dbReference type="Proteomes" id="UP000050430">
    <property type="component" value="Unassembled WGS sequence"/>
</dbReference>
<dbReference type="RefSeq" id="WP_062421643.1">
    <property type="nucleotide sequence ID" value="NZ_BBYA01000009.1"/>
</dbReference>
<feature type="transmembrane region" description="Helical" evidence="1">
    <location>
        <begin position="45"/>
        <end position="66"/>
    </location>
</feature>
<dbReference type="PROSITE" id="PS51257">
    <property type="entry name" value="PROKAR_LIPOPROTEIN"/>
    <property type="match status" value="1"/>
</dbReference>
<keyword evidence="1" id="KW-0812">Transmembrane</keyword>
<keyword evidence="3" id="KW-1185">Reference proteome</keyword>
<evidence type="ECO:0000313" key="3">
    <source>
        <dbReference type="Proteomes" id="UP000050430"/>
    </source>
</evidence>
<keyword evidence="1" id="KW-0472">Membrane</keyword>
<organism evidence="2 3">
    <name type="scientific">Leptolinea tardivitalis</name>
    <dbReference type="NCBI Taxonomy" id="229920"/>
    <lineage>
        <taxon>Bacteria</taxon>
        <taxon>Bacillati</taxon>
        <taxon>Chloroflexota</taxon>
        <taxon>Anaerolineae</taxon>
        <taxon>Anaerolineales</taxon>
        <taxon>Anaerolineaceae</taxon>
        <taxon>Leptolinea</taxon>
    </lineage>
</organism>
<evidence type="ECO:0000313" key="2">
    <source>
        <dbReference type="EMBL" id="KPL73243.1"/>
    </source>
</evidence>
<sequence>MSIFIHKQNGSAAALKHFRSYVTSSAGYACFYLILGMALPSLGIGITFLLATLAIFGLNGLTLFFLQRN</sequence>
<dbReference type="STRING" id="229920.ADM99_03160"/>
<proteinExistence type="predicted"/>
<reference evidence="2 3" key="1">
    <citation type="submission" date="2015-07" db="EMBL/GenBank/DDBJ databases">
        <title>Genome sequence of Leptolinea tardivitalis DSM 16556.</title>
        <authorList>
            <person name="Hemp J."/>
            <person name="Ward L.M."/>
            <person name="Pace L.A."/>
            <person name="Fischer W.W."/>
        </authorList>
    </citation>
    <scope>NUCLEOTIDE SEQUENCE [LARGE SCALE GENOMIC DNA]</scope>
    <source>
        <strain evidence="2 3">YMTK-2</strain>
    </source>
</reference>
<dbReference type="AlphaFoldDB" id="A0A0P6WSP5"/>
<comment type="caution">
    <text evidence="2">The sequence shown here is derived from an EMBL/GenBank/DDBJ whole genome shotgun (WGS) entry which is preliminary data.</text>
</comment>